<dbReference type="PROSITE" id="PS50202">
    <property type="entry name" value="MSP"/>
    <property type="match status" value="1"/>
</dbReference>
<reference evidence="7" key="2">
    <citation type="submission" date="2021-12" db="EMBL/GenBank/DDBJ databases">
        <title>Resequencing data analysis of finger millet.</title>
        <authorList>
            <person name="Hatakeyama M."/>
            <person name="Aluri S."/>
            <person name="Balachadran M.T."/>
            <person name="Sivarajan S.R."/>
            <person name="Poveda L."/>
            <person name="Shimizu-Inatsugi R."/>
            <person name="Schlapbach R."/>
            <person name="Sreeman S.M."/>
            <person name="Shimizu K.K."/>
        </authorList>
    </citation>
    <scope>NUCLEOTIDE SEQUENCE</scope>
</reference>
<gene>
    <name evidence="7" type="primary">gb23659</name>
    <name evidence="7" type="ORF">PR202_gb23659</name>
</gene>
<sequence>MVAPGKEGPRRRRSGTTVLKRWRHRWNKSAKDTLFVYQQVATCLDLAIRCTNADPVKRPDMSDIICELNKLDGNTSDVNESFAQIGDLEDMIGIEPLKTHLHFELNKQVPCSIQLSNDTEDYFAFSISTTSLRPYNIYPSIDIVPPGLRCSVTISLQPLKQAPLEEQCKEEFTVLSTRVDGSLKAMEITGDLFDEGPDRVVDKVDLTVVLDVPKLAGDW</sequence>
<keyword evidence="8" id="KW-1185">Reference proteome</keyword>
<evidence type="ECO:0000256" key="3">
    <source>
        <dbReference type="ARBA" id="ARBA00022692"/>
    </source>
</evidence>
<dbReference type="Pfam" id="PF00635">
    <property type="entry name" value="Motile_Sperm"/>
    <property type="match status" value="1"/>
</dbReference>
<comment type="similarity">
    <text evidence="2">Belongs to the VAMP-associated protein (VAP) (TC 9.B.17) family.</text>
</comment>
<evidence type="ECO:0000313" key="8">
    <source>
        <dbReference type="Proteomes" id="UP001054889"/>
    </source>
</evidence>
<evidence type="ECO:0000256" key="1">
    <source>
        <dbReference type="ARBA" id="ARBA00004211"/>
    </source>
</evidence>
<proteinExistence type="inferred from homology"/>
<accession>A0AAV5FJQ1</accession>
<comment type="caution">
    <text evidence="7">The sequence shown here is derived from an EMBL/GenBank/DDBJ whole genome shotgun (WGS) entry which is preliminary data.</text>
</comment>
<keyword evidence="3" id="KW-0812">Transmembrane</keyword>
<evidence type="ECO:0000256" key="2">
    <source>
        <dbReference type="ARBA" id="ARBA00008932"/>
    </source>
</evidence>
<reference evidence="7" key="1">
    <citation type="journal article" date="2018" name="DNA Res.">
        <title>Multiple hybrid de novo genome assembly of finger millet, an orphan allotetraploid crop.</title>
        <authorList>
            <person name="Hatakeyama M."/>
            <person name="Aluri S."/>
            <person name="Balachadran M.T."/>
            <person name="Sivarajan S.R."/>
            <person name="Patrignani A."/>
            <person name="Gruter S."/>
            <person name="Poveda L."/>
            <person name="Shimizu-Inatsugi R."/>
            <person name="Baeten J."/>
            <person name="Francoijs K.J."/>
            <person name="Nataraja K.N."/>
            <person name="Reddy Y.A.N."/>
            <person name="Phadnis S."/>
            <person name="Ravikumar R.L."/>
            <person name="Schlapbach R."/>
            <person name="Sreeman S.M."/>
            <person name="Shimizu K.K."/>
        </authorList>
    </citation>
    <scope>NUCLEOTIDE SEQUENCE</scope>
</reference>
<dbReference type="PANTHER" id="PTHR10809:SF6">
    <property type="entry name" value="AT11025P-RELATED"/>
    <property type="match status" value="1"/>
</dbReference>
<dbReference type="InterPro" id="IPR016763">
    <property type="entry name" value="VAP"/>
</dbReference>
<dbReference type="InterPro" id="IPR000535">
    <property type="entry name" value="MSP_dom"/>
</dbReference>
<dbReference type="GO" id="GO:0090158">
    <property type="term" value="P:endoplasmic reticulum membrane organization"/>
    <property type="evidence" value="ECO:0007669"/>
    <property type="project" value="TreeGrafter"/>
</dbReference>
<dbReference type="EMBL" id="BQKI01000086">
    <property type="protein sequence ID" value="GJN34943.1"/>
    <property type="molecule type" value="Genomic_DNA"/>
</dbReference>
<dbReference type="GO" id="GO:0005789">
    <property type="term" value="C:endoplasmic reticulum membrane"/>
    <property type="evidence" value="ECO:0007669"/>
    <property type="project" value="InterPro"/>
</dbReference>
<dbReference type="GO" id="GO:0005886">
    <property type="term" value="C:plasma membrane"/>
    <property type="evidence" value="ECO:0007669"/>
    <property type="project" value="TreeGrafter"/>
</dbReference>
<dbReference type="SUPFAM" id="SSF49354">
    <property type="entry name" value="PapD-like"/>
    <property type="match status" value="1"/>
</dbReference>
<dbReference type="Proteomes" id="UP001054889">
    <property type="component" value="Unassembled WGS sequence"/>
</dbReference>
<feature type="domain" description="MSP" evidence="6">
    <location>
        <begin position="91"/>
        <end position="211"/>
    </location>
</feature>
<dbReference type="AlphaFoldDB" id="A0AAV5FJQ1"/>
<dbReference type="InterPro" id="IPR008962">
    <property type="entry name" value="PapD-like_sf"/>
</dbReference>
<dbReference type="Gene3D" id="2.60.40.10">
    <property type="entry name" value="Immunoglobulins"/>
    <property type="match status" value="1"/>
</dbReference>
<organism evidence="7 8">
    <name type="scientific">Eleusine coracana subsp. coracana</name>
    <dbReference type="NCBI Taxonomy" id="191504"/>
    <lineage>
        <taxon>Eukaryota</taxon>
        <taxon>Viridiplantae</taxon>
        <taxon>Streptophyta</taxon>
        <taxon>Embryophyta</taxon>
        <taxon>Tracheophyta</taxon>
        <taxon>Spermatophyta</taxon>
        <taxon>Magnoliopsida</taxon>
        <taxon>Liliopsida</taxon>
        <taxon>Poales</taxon>
        <taxon>Poaceae</taxon>
        <taxon>PACMAD clade</taxon>
        <taxon>Chloridoideae</taxon>
        <taxon>Cynodonteae</taxon>
        <taxon>Eleusininae</taxon>
        <taxon>Eleusine</taxon>
    </lineage>
</organism>
<name>A0AAV5FJQ1_ELECO</name>
<dbReference type="PANTHER" id="PTHR10809">
    <property type="entry name" value="VESICLE-ASSOCIATED MEMBRANE PROTEIN-ASSOCIATED PROTEIN"/>
    <property type="match status" value="1"/>
</dbReference>
<evidence type="ECO:0000256" key="4">
    <source>
        <dbReference type="ARBA" id="ARBA00022989"/>
    </source>
</evidence>
<keyword evidence="5" id="KW-0472">Membrane</keyword>
<dbReference type="GO" id="GO:0061817">
    <property type="term" value="P:endoplasmic reticulum-plasma membrane tethering"/>
    <property type="evidence" value="ECO:0007669"/>
    <property type="project" value="TreeGrafter"/>
</dbReference>
<evidence type="ECO:0000259" key="6">
    <source>
        <dbReference type="PROSITE" id="PS50202"/>
    </source>
</evidence>
<dbReference type="InterPro" id="IPR013783">
    <property type="entry name" value="Ig-like_fold"/>
</dbReference>
<keyword evidence="4" id="KW-1133">Transmembrane helix</keyword>
<evidence type="ECO:0000313" key="7">
    <source>
        <dbReference type="EMBL" id="GJN34943.1"/>
    </source>
</evidence>
<comment type="subcellular location">
    <subcellularLocation>
        <location evidence="1">Membrane</location>
        <topology evidence="1">Single-pass type IV membrane protein</topology>
    </subcellularLocation>
</comment>
<protein>
    <recommendedName>
        <fullName evidence="6">MSP domain-containing protein</fullName>
    </recommendedName>
</protein>
<evidence type="ECO:0000256" key="5">
    <source>
        <dbReference type="ARBA" id="ARBA00023136"/>
    </source>
</evidence>